<feature type="transmembrane region" description="Helical" evidence="2">
    <location>
        <begin position="318"/>
        <end position="339"/>
    </location>
</feature>
<reference evidence="5 6" key="1">
    <citation type="submission" date="2018-09" db="EMBL/GenBank/DDBJ databases">
        <authorList>
            <person name="Tagini F."/>
        </authorList>
    </citation>
    <scope>NUCLEOTIDE SEQUENCE [LARGE SCALE GENOMIC DNA]</scope>
    <source>
        <strain evidence="5 6">MK136</strain>
    </source>
</reference>
<feature type="domain" description="PPE" evidence="3">
    <location>
        <begin position="6"/>
        <end position="168"/>
    </location>
</feature>
<dbReference type="InterPro" id="IPR038332">
    <property type="entry name" value="PPE_sf"/>
</dbReference>
<gene>
    <name evidence="5" type="ORF">LAUMK136_03011</name>
</gene>
<dbReference type="SUPFAM" id="SSF140459">
    <property type="entry name" value="PE/PPE dimer-like"/>
    <property type="match status" value="1"/>
</dbReference>
<evidence type="ECO:0000256" key="1">
    <source>
        <dbReference type="ARBA" id="ARBA00010652"/>
    </source>
</evidence>
<dbReference type="OrthoDB" id="4753487at2"/>
<protein>
    <submittedName>
        <fullName evidence="5">Putative PPE family protein PPE47/PPE48</fullName>
    </submittedName>
</protein>
<dbReference type="InterPro" id="IPR043641">
    <property type="entry name" value="PPE-PPW_C"/>
</dbReference>
<dbReference type="PANTHER" id="PTHR46766">
    <property type="entry name" value="GLUTAMINE-RICH PROTEIN 2"/>
    <property type="match status" value="1"/>
</dbReference>
<comment type="similarity">
    <text evidence="1">Belongs to the mycobacterial PPE family.</text>
</comment>
<sequence>MTAPLWMAWPPEIHSTLLSTGPGPASLLAAATGWSTLSAEYASAAEELTMTLAAMHAGAWHGPSADICLGAYTPYLAWLLQASTDSAAAATAHNIAAAAYTNALAAMPTLGELATNHTTHAALLATNFFGINTIPIALNEADYLRMWIQATTTMTAYHSAAAAALTSTPHTPPAPAIIKPGNNQATTTAQTLTPFPWTEIIAFLEKIAGGYELALAILIYFIEQIIYGIPEVINDIIAGNFAAAGFIAAEIVVFALGIINLVLVTTFLFIPLMIPVTIFGLTQIVVQWIIGNIFAMLLGPSAVTATMLGALVPGLSGVAGIAGATAAAGAAGASAAAAAPMAGMAATPAAAMVIGAAAPSAAQAGSGSISHAPLVSALTVEVAPSQSSVLASQRCADSFGLAGTAQSDALHPGGLMTLSNGCGGTVKVPMPPASWDTELDWTTQDSRGCMPTSPF</sequence>
<evidence type="ECO:0000313" key="6">
    <source>
        <dbReference type="Proteomes" id="UP000273307"/>
    </source>
</evidence>
<feature type="transmembrane region" description="Helical" evidence="2">
    <location>
        <begin position="293"/>
        <end position="312"/>
    </location>
</feature>
<dbReference type="GO" id="GO:0052572">
    <property type="term" value="P:response to host immune response"/>
    <property type="evidence" value="ECO:0007669"/>
    <property type="project" value="TreeGrafter"/>
</dbReference>
<evidence type="ECO:0000259" key="3">
    <source>
        <dbReference type="Pfam" id="PF00823"/>
    </source>
</evidence>
<dbReference type="EMBL" id="UPHP01000070">
    <property type="protein sequence ID" value="VBA39471.1"/>
    <property type="molecule type" value="Genomic_DNA"/>
</dbReference>
<keyword evidence="6" id="KW-1185">Reference proteome</keyword>
<dbReference type="Pfam" id="PF00823">
    <property type="entry name" value="PPE"/>
    <property type="match status" value="1"/>
</dbReference>
<feature type="domain" description="PPE-PPW subfamily C-terminal" evidence="4">
    <location>
        <begin position="391"/>
        <end position="435"/>
    </location>
</feature>
<dbReference type="InterPro" id="IPR000030">
    <property type="entry name" value="PPE_dom"/>
</dbReference>
<feature type="transmembrane region" description="Helical" evidence="2">
    <location>
        <begin position="208"/>
        <end position="229"/>
    </location>
</feature>
<feature type="transmembrane region" description="Helical" evidence="2">
    <location>
        <begin position="268"/>
        <end position="286"/>
    </location>
</feature>
<dbReference type="PANTHER" id="PTHR46766:SF1">
    <property type="entry name" value="GLUTAMINE-RICH PROTEIN 2"/>
    <property type="match status" value="1"/>
</dbReference>
<evidence type="ECO:0000313" key="5">
    <source>
        <dbReference type="EMBL" id="VBA39471.1"/>
    </source>
</evidence>
<evidence type="ECO:0000256" key="2">
    <source>
        <dbReference type="SAM" id="Phobius"/>
    </source>
</evidence>
<dbReference type="Gene3D" id="1.20.1260.20">
    <property type="entry name" value="PPE superfamily"/>
    <property type="match status" value="1"/>
</dbReference>
<dbReference type="Pfam" id="PF18878">
    <property type="entry name" value="PPE-PPW"/>
    <property type="match status" value="1"/>
</dbReference>
<name>A0A498Q2B8_9MYCO</name>
<evidence type="ECO:0000259" key="4">
    <source>
        <dbReference type="Pfam" id="PF18878"/>
    </source>
</evidence>
<keyword evidence="2" id="KW-1133">Transmembrane helix</keyword>
<dbReference type="RefSeq" id="WP_122443099.1">
    <property type="nucleotide sequence ID" value="NZ_UPHP01000070.1"/>
</dbReference>
<keyword evidence="2" id="KW-0812">Transmembrane</keyword>
<accession>A0A498Q2B8</accession>
<feature type="transmembrane region" description="Helical" evidence="2">
    <location>
        <begin position="241"/>
        <end position="262"/>
    </location>
</feature>
<proteinExistence type="inferred from homology"/>
<dbReference type="AlphaFoldDB" id="A0A498Q2B8"/>
<dbReference type="Proteomes" id="UP000273307">
    <property type="component" value="Unassembled WGS sequence"/>
</dbReference>
<organism evidence="5 6">
    <name type="scientific">Mycobacterium attenuatum</name>
    <dbReference type="NCBI Taxonomy" id="2341086"/>
    <lineage>
        <taxon>Bacteria</taxon>
        <taxon>Bacillati</taxon>
        <taxon>Actinomycetota</taxon>
        <taxon>Actinomycetes</taxon>
        <taxon>Mycobacteriales</taxon>
        <taxon>Mycobacteriaceae</taxon>
        <taxon>Mycobacterium</taxon>
    </lineage>
</organism>
<keyword evidence="2" id="KW-0472">Membrane</keyword>